<comment type="subcellular location">
    <subcellularLocation>
        <location evidence="1">Membrane</location>
        <topology evidence="1">Multi-pass membrane protein</topology>
    </subcellularLocation>
</comment>
<reference evidence="7 8" key="1">
    <citation type="submission" date="2014-06" db="EMBL/GenBank/DDBJ databases">
        <title>Shewanella sp. YQH10.</title>
        <authorList>
            <person name="Liu Y."/>
            <person name="Zeng R."/>
        </authorList>
    </citation>
    <scope>NUCLEOTIDE SEQUENCE [LARGE SCALE GENOMIC DNA]</scope>
    <source>
        <strain evidence="7 8">YQH10</strain>
    </source>
</reference>
<dbReference type="PANTHER" id="PTHR32322">
    <property type="entry name" value="INNER MEMBRANE TRANSPORTER"/>
    <property type="match status" value="1"/>
</dbReference>
<evidence type="ECO:0000259" key="6">
    <source>
        <dbReference type="Pfam" id="PF00892"/>
    </source>
</evidence>
<dbReference type="Proteomes" id="UP000029264">
    <property type="component" value="Unassembled WGS sequence"/>
</dbReference>
<dbReference type="GO" id="GO:0016020">
    <property type="term" value="C:membrane"/>
    <property type="evidence" value="ECO:0007669"/>
    <property type="project" value="UniProtKB-SubCell"/>
</dbReference>
<comment type="caution">
    <text evidence="7">The sequence shown here is derived from an EMBL/GenBank/DDBJ whole genome shotgun (WGS) entry which is preliminary data.</text>
</comment>
<feature type="transmembrane region" description="Helical" evidence="5">
    <location>
        <begin position="66"/>
        <end position="84"/>
    </location>
</feature>
<organism evidence="7 8">
    <name type="scientific">Shewanella mangrovi</name>
    <dbReference type="NCBI Taxonomy" id="1515746"/>
    <lineage>
        <taxon>Bacteria</taxon>
        <taxon>Pseudomonadati</taxon>
        <taxon>Pseudomonadota</taxon>
        <taxon>Gammaproteobacteria</taxon>
        <taxon>Alteromonadales</taxon>
        <taxon>Shewanellaceae</taxon>
        <taxon>Shewanella</taxon>
    </lineage>
</organism>
<feature type="transmembrane region" description="Helical" evidence="5">
    <location>
        <begin position="144"/>
        <end position="162"/>
    </location>
</feature>
<evidence type="ECO:0000256" key="2">
    <source>
        <dbReference type="ARBA" id="ARBA00022692"/>
    </source>
</evidence>
<evidence type="ECO:0000256" key="3">
    <source>
        <dbReference type="ARBA" id="ARBA00022989"/>
    </source>
</evidence>
<dbReference type="AlphaFoldDB" id="A0A094JCG9"/>
<dbReference type="InterPro" id="IPR037185">
    <property type="entry name" value="EmrE-like"/>
</dbReference>
<feature type="transmembrane region" description="Helical" evidence="5">
    <location>
        <begin position="121"/>
        <end position="138"/>
    </location>
</feature>
<evidence type="ECO:0000256" key="1">
    <source>
        <dbReference type="ARBA" id="ARBA00004141"/>
    </source>
</evidence>
<gene>
    <name evidence="7" type="ORF">HR45_09325</name>
</gene>
<feature type="transmembrane region" description="Helical" evidence="5">
    <location>
        <begin position="90"/>
        <end position="109"/>
    </location>
</feature>
<keyword evidence="2 5" id="KW-0812">Transmembrane</keyword>
<dbReference type="EMBL" id="JPEO01000005">
    <property type="protein sequence ID" value="KFZ37615.1"/>
    <property type="molecule type" value="Genomic_DNA"/>
</dbReference>
<name>A0A094JCG9_9GAMM</name>
<feature type="transmembrane region" description="Helical" evidence="5">
    <location>
        <begin position="169"/>
        <end position="191"/>
    </location>
</feature>
<sequence>MSAIRLVTVTAITMLAFAANSLFCREALASGSISAASFTLIRIAAGGLMLALLATSQIRRYGLAGSWWSASALFGYAVAFSFAYNSLSAGSGALLLFGAVQITMIGYGLWSGERINRWQTLGTVCAIGGLVWLVLPGVSSPPLGGALLMLIAGVAWGIYSLLGRGIKRPLLATAGNFVRAVPLAVIVYLLFSTSEPASQLGITYAIASGALASGLGYALWYSVLPALTPATAAMVQLSVPLITAFGGLIWLGESITLRLLLASAAILGGIALFVLSKRPT</sequence>
<dbReference type="eggNOG" id="COG0697">
    <property type="taxonomic scope" value="Bacteria"/>
</dbReference>
<feature type="transmembrane region" description="Helical" evidence="5">
    <location>
        <begin position="232"/>
        <end position="251"/>
    </location>
</feature>
<evidence type="ECO:0000256" key="5">
    <source>
        <dbReference type="SAM" id="Phobius"/>
    </source>
</evidence>
<dbReference type="InterPro" id="IPR000620">
    <property type="entry name" value="EamA_dom"/>
</dbReference>
<dbReference type="Pfam" id="PF00892">
    <property type="entry name" value="EamA"/>
    <property type="match status" value="1"/>
</dbReference>
<protein>
    <submittedName>
        <fullName evidence="7">Membrane protein</fullName>
    </submittedName>
</protein>
<evidence type="ECO:0000256" key="4">
    <source>
        <dbReference type="ARBA" id="ARBA00023136"/>
    </source>
</evidence>
<keyword evidence="8" id="KW-1185">Reference proteome</keyword>
<dbReference type="InterPro" id="IPR050638">
    <property type="entry name" value="AA-Vitamin_Transporters"/>
</dbReference>
<dbReference type="OrthoDB" id="321830at2"/>
<feature type="transmembrane region" description="Helical" evidence="5">
    <location>
        <begin position="257"/>
        <end position="275"/>
    </location>
</feature>
<feature type="transmembrane region" description="Helical" evidence="5">
    <location>
        <begin position="197"/>
        <end position="220"/>
    </location>
</feature>
<keyword evidence="3 5" id="KW-1133">Transmembrane helix</keyword>
<proteinExistence type="predicted"/>
<dbReference type="PANTHER" id="PTHR32322:SF9">
    <property type="entry name" value="AMINO-ACID METABOLITE EFFLUX PUMP-RELATED"/>
    <property type="match status" value="1"/>
</dbReference>
<accession>A0A094JCG9</accession>
<keyword evidence="4 5" id="KW-0472">Membrane</keyword>
<evidence type="ECO:0000313" key="7">
    <source>
        <dbReference type="EMBL" id="KFZ37615.1"/>
    </source>
</evidence>
<dbReference type="SUPFAM" id="SSF103481">
    <property type="entry name" value="Multidrug resistance efflux transporter EmrE"/>
    <property type="match status" value="2"/>
</dbReference>
<feature type="domain" description="EamA" evidence="6">
    <location>
        <begin position="145"/>
        <end position="274"/>
    </location>
</feature>
<evidence type="ECO:0000313" key="8">
    <source>
        <dbReference type="Proteomes" id="UP000029264"/>
    </source>
</evidence>
<feature type="transmembrane region" description="Helical" evidence="5">
    <location>
        <begin position="34"/>
        <end position="54"/>
    </location>
</feature>